<comment type="caution">
    <text evidence="1">The sequence shown here is derived from an EMBL/GenBank/DDBJ whole genome shotgun (WGS) entry which is preliminary data.</text>
</comment>
<accession>A0ABW7FV32</accession>
<dbReference type="Proteomes" id="UP001606099">
    <property type="component" value="Unassembled WGS sequence"/>
</dbReference>
<name>A0ABW7FV32_9BURK</name>
<gene>
    <name evidence="1" type="ORF">ACG0Z6_07850</name>
</gene>
<evidence type="ECO:0000313" key="2">
    <source>
        <dbReference type="Proteomes" id="UP001606099"/>
    </source>
</evidence>
<dbReference type="InterPro" id="IPR000600">
    <property type="entry name" value="ROK"/>
</dbReference>
<sequence length="322" mass="33698">MTHHTLLGMDVGGSKVELVAYACLPDINAPRQPRMTALFRKRIPTPHADLDEFVQAMVQLVQEAEAQLDQQGCALGIGLPGVRDPNSELQRCANLPGLNGQPVREALVQALGRSGPLRRPMVFGNDCQCFALSEALSGAAASAPSMVGIILGTGAGAGICHHGRLHSGAHAMAGEWGHTSLPARLVERYQLPTLTCGCGLSGCMETLVSGPGIQRLHRHLGGAGWSASDIATASLNGDATAKTTLDCFIDLLAYGLAQWTLMVAPDAIVLGGGLSKLKLLYEALPQAMRTHLFPETCPPQVLPPRFGDAGGTRGAALLALNP</sequence>
<organism evidence="1 2">
    <name type="scientific">Roseateles rivi</name>
    <dbReference type="NCBI Taxonomy" id="3299028"/>
    <lineage>
        <taxon>Bacteria</taxon>
        <taxon>Pseudomonadati</taxon>
        <taxon>Pseudomonadota</taxon>
        <taxon>Betaproteobacteria</taxon>
        <taxon>Burkholderiales</taxon>
        <taxon>Sphaerotilaceae</taxon>
        <taxon>Roseateles</taxon>
    </lineage>
</organism>
<dbReference type="EMBL" id="JBIGHZ010000003">
    <property type="protein sequence ID" value="MFG6448158.1"/>
    <property type="molecule type" value="Genomic_DNA"/>
</dbReference>
<dbReference type="InterPro" id="IPR043129">
    <property type="entry name" value="ATPase_NBD"/>
</dbReference>
<dbReference type="CDD" id="cd24057">
    <property type="entry name" value="ASKHA_NBD_ROK_NAGK"/>
    <property type="match status" value="1"/>
</dbReference>
<dbReference type="SUPFAM" id="SSF53067">
    <property type="entry name" value="Actin-like ATPase domain"/>
    <property type="match status" value="1"/>
</dbReference>
<keyword evidence="2" id="KW-1185">Reference proteome</keyword>
<protein>
    <submittedName>
        <fullName evidence="1">ROK family protein</fullName>
    </submittedName>
</protein>
<dbReference type="Gene3D" id="3.30.420.40">
    <property type="match status" value="2"/>
</dbReference>
<reference evidence="1 2" key="1">
    <citation type="submission" date="2024-08" db="EMBL/GenBank/DDBJ databases">
        <authorList>
            <person name="Lu H."/>
        </authorList>
    </citation>
    <scope>NUCLEOTIDE SEQUENCE [LARGE SCALE GENOMIC DNA]</scope>
    <source>
        <strain evidence="1 2">BYS180W</strain>
    </source>
</reference>
<dbReference type="Pfam" id="PF00480">
    <property type="entry name" value="ROK"/>
    <property type="match status" value="1"/>
</dbReference>
<dbReference type="RefSeq" id="WP_394460169.1">
    <property type="nucleotide sequence ID" value="NZ_JBIGHZ010000003.1"/>
</dbReference>
<evidence type="ECO:0000313" key="1">
    <source>
        <dbReference type="EMBL" id="MFG6448158.1"/>
    </source>
</evidence>
<proteinExistence type="predicted"/>
<dbReference type="PANTHER" id="PTHR18964:SF174">
    <property type="entry name" value="D-ALLOSE KINASE-RELATED"/>
    <property type="match status" value="1"/>
</dbReference>
<dbReference type="PANTHER" id="PTHR18964">
    <property type="entry name" value="ROK (REPRESSOR, ORF, KINASE) FAMILY"/>
    <property type="match status" value="1"/>
</dbReference>